<dbReference type="EMBL" id="NARP01000014">
    <property type="protein sequence ID" value="OTP99738.1"/>
    <property type="molecule type" value="Genomic_DNA"/>
</dbReference>
<comment type="caution">
    <text evidence="9">The sequence shown here is derived from an EMBL/GenBank/DDBJ whole genome shotgun (WGS) entry which is preliminary data.</text>
</comment>
<evidence type="ECO:0000256" key="5">
    <source>
        <dbReference type="ARBA" id="ARBA00022801"/>
    </source>
</evidence>
<keyword evidence="3" id="KW-0479">Metal-binding</keyword>
<evidence type="ECO:0000256" key="1">
    <source>
        <dbReference type="ARBA" id="ARBA00006249"/>
    </source>
</evidence>
<sequence>MMKYSLLFLSVLSCLGASAYAKPPSIWDSAESCKKLSDLKLDNAKVVNTELIEGNFTPPSKLADTLRGAKAKEIVGLPQICRVELTIDPAINVEVWLPSQWNHRLQSIGGGGYAGFIPFDKLAVAAKNGYVTAATDTGHVGNLVDGKFVFKDGKLQTDAVRDFAHRSVHEMTIKTKQVIESYYGQAADYSYWNGCSTGGRQGLMEAQWYPTDYDGLYIAAPAIYWDKFIPAEIWPQVVMQQELGRPIGSDKLDKVRKAIIEFADEKDGIKDGIINDPTTLEISDDLLNQAGLNKDEIRTLRKIWQGPTDQNGKSLWFSIEPTAPLDVLASDKGPFPIPVDYLKYWIKQDPNFDWKGLGYKGYEKYFNQSVKMFAPIMGTDDTDLSQFKKLGGKMIIWHGLDDRLIAPKGSIQYYNDVLKTMGGKENVDNFAKLYLAPGVDHCNGGDGPDKINGFETLVNWVEKKQTPTTLIAKKIKNGQVTMQRPLCQYPQQTIYTGNGDTNNPENFVCK</sequence>
<dbReference type="GO" id="GO:0052689">
    <property type="term" value="F:carboxylic ester hydrolase activity"/>
    <property type="evidence" value="ECO:0007669"/>
    <property type="project" value="UniProtKB-KW"/>
</dbReference>
<dbReference type="Pfam" id="PF07519">
    <property type="entry name" value="Tannase"/>
    <property type="match status" value="2"/>
</dbReference>
<evidence type="ECO:0000256" key="3">
    <source>
        <dbReference type="ARBA" id="ARBA00022723"/>
    </source>
</evidence>
<organism evidence="9 12">
    <name type="scientific">Gilliamella apicola</name>
    <dbReference type="NCBI Taxonomy" id="1196095"/>
    <lineage>
        <taxon>Bacteria</taxon>
        <taxon>Pseudomonadati</taxon>
        <taxon>Pseudomonadota</taxon>
        <taxon>Gammaproteobacteria</taxon>
        <taxon>Orbales</taxon>
        <taxon>Orbaceae</taxon>
        <taxon>Gilliamella</taxon>
    </lineage>
</organism>
<evidence type="ECO:0000256" key="6">
    <source>
        <dbReference type="ARBA" id="ARBA00022837"/>
    </source>
</evidence>
<dbReference type="EMBL" id="NART01000148">
    <property type="protein sequence ID" value="OTQ07809.1"/>
    <property type="molecule type" value="Genomic_DNA"/>
</dbReference>
<protein>
    <recommendedName>
        <fullName evidence="13">Tannase/feruloyl esterase family alpha/beta hydrolase</fullName>
    </recommendedName>
</protein>
<evidence type="ECO:0000256" key="7">
    <source>
        <dbReference type="ARBA" id="ARBA00023157"/>
    </source>
</evidence>
<dbReference type="GO" id="GO:0046872">
    <property type="term" value="F:metal ion binding"/>
    <property type="evidence" value="ECO:0007669"/>
    <property type="project" value="UniProtKB-KW"/>
</dbReference>
<gene>
    <name evidence="10" type="ORF">B6C91_14160</name>
    <name evidence="9" type="ORF">B6D08_06645</name>
</gene>
<dbReference type="Proteomes" id="UP000194800">
    <property type="component" value="Unassembled WGS sequence"/>
</dbReference>
<dbReference type="PANTHER" id="PTHR33938">
    <property type="entry name" value="FERULOYL ESTERASE B-RELATED"/>
    <property type="match status" value="1"/>
</dbReference>
<dbReference type="InterPro" id="IPR029058">
    <property type="entry name" value="AB_hydrolase_fold"/>
</dbReference>
<feature type="chain" id="PRO_5012512302" description="Tannase/feruloyl esterase family alpha/beta hydrolase" evidence="8">
    <location>
        <begin position="22"/>
        <end position="510"/>
    </location>
</feature>
<dbReference type="AlphaFoldDB" id="A0A242NHX2"/>
<keyword evidence="7" id="KW-1015">Disulfide bond</keyword>
<feature type="signal peptide" evidence="8">
    <location>
        <begin position="1"/>
        <end position="21"/>
    </location>
</feature>
<reference evidence="11 12" key="1">
    <citation type="submission" date="2017-03" db="EMBL/GenBank/DDBJ databases">
        <title>Comparative genomics of honeybee gut symbionts reveal geographically distinct and subgroup specific antibiotic resistance.</title>
        <authorList>
            <person name="Ludvigsen J."/>
            <person name="Porcellato D."/>
            <person name="Labee-Lund T.M."/>
            <person name="Amdam G.V."/>
            <person name="Rudi K."/>
        </authorList>
    </citation>
    <scope>NUCLEOTIDE SEQUENCE [LARGE SCALE GENOMIC DNA]</scope>
    <source>
        <strain evidence="9 12">A-7-12</strain>
        <strain evidence="10 11">A-9-12</strain>
    </source>
</reference>
<dbReference type="InterPro" id="IPR011118">
    <property type="entry name" value="Tannase/feruloyl_esterase"/>
</dbReference>
<dbReference type="Proteomes" id="UP000194977">
    <property type="component" value="Unassembled WGS sequence"/>
</dbReference>
<dbReference type="SUPFAM" id="SSF53474">
    <property type="entry name" value="alpha/beta-Hydrolases"/>
    <property type="match status" value="1"/>
</dbReference>
<dbReference type="Gene3D" id="3.40.50.1820">
    <property type="entry name" value="alpha/beta hydrolase"/>
    <property type="match status" value="1"/>
</dbReference>
<evidence type="ECO:0008006" key="13">
    <source>
        <dbReference type="Google" id="ProtNLM"/>
    </source>
</evidence>
<evidence type="ECO:0000256" key="2">
    <source>
        <dbReference type="ARBA" id="ARBA00022487"/>
    </source>
</evidence>
<keyword evidence="5" id="KW-0378">Hydrolase</keyword>
<dbReference type="PANTHER" id="PTHR33938:SF15">
    <property type="entry name" value="FERULOYL ESTERASE B-RELATED"/>
    <property type="match status" value="1"/>
</dbReference>
<dbReference type="RefSeq" id="WP_086300903.1">
    <property type="nucleotide sequence ID" value="NZ_MZNE01000009.1"/>
</dbReference>
<keyword evidence="2" id="KW-0719">Serine esterase</keyword>
<evidence type="ECO:0000256" key="4">
    <source>
        <dbReference type="ARBA" id="ARBA00022729"/>
    </source>
</evidence>
<evidence type="ECO:0000313" key="9">
    <source>
        <dbReference type="EMBL" id="OTP99738.1"/>
    </source>
</evidence>
<evidence type="ECO:0000313" key="10">
    <source>
        <dbReference type="EMBL" id="OTQ07809.1"/>
    </source>
</evidence>
<name>A0A242NHX2_9GAMM</name>
<keyword evidence="6" id="KW-0106">Calcium</keyword>
<evidence type="ECO:0000256" key="8">
    <source>
        <dbReference type="SAM" id="SignalP"/>
    </source>
</evidence>
<keyword evidence="11" id="KW-1185">Reference proteome</keyword>
<proteinExistence type="inferred from homology"/>
<comment type="similarity">
    <text evidence="1">Belongs to the tannase family.</text>
</comment>
<evidence type="ECO:0000313" key="12">
    <source>
        <dbReference type="Proteomes" id="UP000194977"/>
    </source>
</evidence>
<dbReference type="OrthoDB" id="7197884at2"/>
<accession>A0A242NHX2</accession>
<evidence type="ECO:0000313" key="11">
    <source>
        <dbReference type="Proteomes" id="UP000194800"/>
    </source>
</evidence>
<keyword evidence="4 8" id="KW-0732">Signal</keyword>